<feature type="compositionally biased region" description="Basic and acidic residues" evidence="16">
    <location>
        <begin position="32"/>
        <end position="46"/>
    </location>
</feature>
<dbReference type="EC" id="2.1.1.359" evidence="4"/>
<feature type="region of interest" description="Disordered" evidence="16">
    <location>
        <begin position="777"/>
        <end position="900"/>
    </location>
</feature>
<feature type="compositionally biased region" description="Basic and acidic residues" evidence="16">
    <location>
        <begin position="957"/>
        <end position="969"/>
    </location>
</feature>
<evidence type="ECO:0000259" key="18">
    <source>
        <dbReference type="PROSITE" id="PS50280"/>
    </source>
</evidence>
<dbReference type="FunFam" id="1.10.1740.100:FF:000002">
    <property type="entry name" value="Histone-lysine N-methyltransferase"/>
    <property type="match status" value="1"/>
</dbReference>
<dbReference type="PROSITE" id="PS50868">
    <property type="entry name" value="POST_SET"/>
    <property type="match status" value="1"/>
</dbReference>
<feature type="region of interest" description="Disordered" evidence="16">
    <location>
        <begin position="941"/>
        <end position="986"/>
    </location>
</feature>
<dbReference type="PROSITE" id="PS01159">
    <property type="entry name" value="WW_DOMAIN_1"/>
    <property type="match status" value="1"/>
</dbReference>
<dbReference type="CDD" id="cd19172">
    <property type="entry name" value="SET_SETD2"/>
    <property type="match status" value="1"/>
</dbReference>
<dbReference type="InterPro" id="IPR001202">
    <property type="entry name" value="WW_dom"/>
</dbReference>
<feature type="region of interest" description="Disordered" evidence="16">
    <location>
        <begin position="528"/>
        <end position="603"/>
    </location>
</feature>
<accession>A0A6A6TL35</accession>
<dbReference type="InterPro" id="IPR038190">
    <property type="entry name" value="SRI_sf"/>
</dbReference>
<keyword evidence="6" id="KW-0158">Chromosome</keyword>
<evidence type="ECO:0000256" key="6">
    <source>
        <dbReference type="ARBA" id="ARBA00022454"/>
    </source>
</evidence>
<evidence type="ECO:0000256" key="3">
    <source>
        <dbReference type="ARBA" id="ARBA00004286"/>
    </source>
</evidence>
<dbReference type="AlphaFoldDB" id="A0A6A6TL35"/>
<evidence type="ECO:0000256" key="9">
    <source>
        <dbReference type="ARBA" id="ARBA00022679"/>
    </source>
</evidence>
<feature type="domain" description="WW" evidence="17">
    <location>
        <begin position="598"/>
        <end position="630"/>
    </location>
</feature>
<evidence type="ECO:0000259" key="17">
    <source>
        <dbReference type="PROSITE" id="PS50020"/>
    </source>
</evidence>
<dbReference type="Gene3D" id="1.10.1740.100">
    <property type="entry name" value="Set2, Rpb1 interacting domain"/>
    <property type="match status" value="1"/>
</dbReference>
<dbReference type="SMART" id="SM00508">
    <property type="entry name" value="PostSET"/>
    <property type="match status" value="1"/>
</dbReference>
<feature type="compositionally biased region" description="Basic and acidic residues" evidence="16">
    <location>
        <begin position="537"/>
        <end position="552"/>
    </location>
</feature>
<comment type="catalytic activity">
    <reaction evidence="15">
        <text>L-lysyl(36)-[histone H3] + 3 S-adenosyl-L-methionine = N(6),N(6),N(6)-trimethyl-L-lysyl(36)-[histone H3] + 3 S-adenosyl-L-homocysteine + 3 H(+)</text>
        <dbReference type="Rhea" id="RHEA:60324"/>
        <dbReference type="Rhea" id="RHEA-COMP:9785"/>
        <dbReference type="Rhea" id="RHEA-COMP:15536"/>
        <dbReference type="ChEBI" id="CHEBI:15378"/>
        <dbReference type="ChEBI" id="CHEBI:29969"/>
        <dbReference type="ChEBI" id="CHEBI:57856"/>
        <dbReference type="ChEBI" id="CHEBI:59789"/>
        <dbReference type="ChEBI" id="CHEBI:61961"/>
        <dbReference type="EC" id="2.1.1.359"/>
    </reaction>
</comment>
<dbReference type="PROSITE" id="PS51568">
    <property type="entry name" value="SAM_MT43_SET2_1"/>
    <property type="match status" value="1"/>
</dbReference>
<dbReference type="GO" id="GO:0006355">
    <property type="term" value="P:regulation of DNA-templated transcription"/>
    <property type="evidence" value="ECO:0007669"/>
    <property type="project" value="InterPro"/>
</dbReference>
<keyword evidence="22" id="KW-1185">Reference proteome</keyword>
<evidence type="ECO:0000256" key="15">
    <source>
        <dbReference type="ARBA" id="ARBA00047545"/>
    </source>
</evidence>
<dbReference type="InterPro" id="IPR017923">
    <property type="entry name" value="TFIIS_N"/>
</dbReference>
<feature type="compositionally biased region" description="Basic and acidic residues" evidence="16">
    <location>
        <begin position="807"/>
        <end position="816"/>
    </location>
</feature>
<feature type="compositionally biased region" description="Pro residues" evidence="16">
    <location>
        <begin position="867"/>
        <end position="879"/>
    </location>
</feature>
<keyword evidence="12" id="KW-0804">Transcription</keyword>
<dbReference type="FunFam" id="2.170.270.10:FF:000033">
    <property type="entry name" value="Histone-lysine N-methyltransferase"/>
    <property type="match status" value="1"/>
</dbReference>
<gene>
    <name evidence="21" type="ORF">K491DRAFT_14788</name>
</gene>
<dbReference type="InterPro" id="IPR003616">
    <property type="entry name" value="Post-SET_dom"/>
</dbReference>
<evidence type="ECO:0000256" key="4">
    <source>
        <dbReference type="ARBA" id="ARBA00012178"/>
    </source>
</evidence>
<comment type="function">
    <text evidence="1">Histone methyltransferase that trimethylates histone H3 'Lys-36' forming H3K36me3. Involved in transcription elongation as well as in transcription repression.</text>
</comment>
<reference evidence="21" key="1">
    <citation type="journal article" date="2020" name="Stud. Mycol.">
        <title>101 Dothideomycetes genomes: a test case for predicting lifestyles and emergence of pathogens.</title>
        <authorList>
            <person name="Haridas S."/>
            <person name="Albert R."/>
            <person name="Binder M."/>
            <person name="Bloem J."/>
            <person name="Labutti K."/>
            <person name="Salamov A."/>
            <person name="Andreopoulos B."/>
            <person name="Baker S."/>
            <person name="Barry K."/>
            <person name="Bills G."/>
            <person name="Bluhm B."/>
            <person name="Cannon C."/>
            <person name="Castanera R."/>
            <person name="Culley D."/>
            <person name="Daum C."/>
            <person name="Ezra D."/>
            <person name="Gonzalez J."/>
            <person name="Henrissat B."/>
            <person name="Kuo A."/>
            <person name="Liang C."/>
            <person name="Lipzen A."/>
            <person name="Lutzoni F."/>
            <person name="Magnuson J."/>
            <person name="Mondo S."/>
            <person name="Nolan M."/>
            <person name="Ohm R."/>
            <person name="Pangilinan J."/>
            <person name="Park H.-J."/>
            <person name="Ramirez L."/>
            <person name="Alfaro M."/>
            <person name="Sun H."/>
            <person name="Tritt A."/>
            <person name="Yoshinaga Y."/>
            <person name="Zwiers L.-H."/>
            <person name="Turgeon B."/>
            <person name="Goodwin S."/>
            <person name="Spatafora J."/>
            <person name="Crous P."/>
            <person name="Grigoriev I."/>
        </authorList>
    </citation>
    <scope>NUCLEOTIDE SEQUENCE</scope>
    <source>
        <strain evidence="21">CBS 122681</strain>
    </source>
</reference>
<feature type="compositionally biased region" description="Polar residues" evidence="16">
    <location>
        <begin position="58"/>
        <end position="80"/>
    </location>
</feature>
<keyword evidence="7" id="KW-0678">Repressor</keyword>
<evidence type="ECO:0000259" key="20">
    <source>
        <dbReference type="PROSITE" id="PS51215"/>
    </source>
</evidence>
<dbReference type="GO" id="GO:0005694">
    <property type="term" value="C:chromosome"/>
    <property type="evidence" value="ECO:0007669"/>
    <property type="project" value="UniProtKB-SubCell"/>
</dbReference>
<feature type="compositionally biased region" description="Basic and acidic residues" evidence="16">
    <location>
        <begin position="777"/>
        <end position="797"/>
    </location>
</feature>
<dbReference type="GO" id="GO:0005634">
    <property type="term" value="C:nucleus"/>
    <property type="evidence" value="ECO:0007669"/>
    <property type="project" value="UniProtKB-SubCell"/>
</dbReference>
<dbReference type="InterPro" id="IPR035441">
    <property type="entry name" value="TFIIS/LEDGF_dom_sf"/>
</dbReference>
<dbReference type="InterPro" id="IPR044437">
    <property type="entry name" value="SETD2/Set2_SET"/>
</dbReference>
<evidence type="ECO:0000259" key="19">
    <source>
        <dbReference type="PROSITE" id="PS50868"/>
    </source>
</evidence>
<dbReference type="InterPro" id="IPR036020">
    <property type="entry name" value="WW_dom_sf"/>
</dbReference>
<comment type="subcellular location">
    <subcellularLocation>
        <location evidence="3">Chromosome</location>
    </subcellularLocation>
    <subcellularLocation>
        <location evidence="2">Nucleus</location>
    </subcellularLocation>
</comment>
<dbReference type="Pfam" id="PF00856">
    <property type="entry name" value="SET"/>
    <property type="match status" value="1"/>
</dbReference>
<dbReference type="Proteomes" id="UP000799324">
    <property type="component" value="Unassembled WGS sequence"/>
</dbReference>
<dbReference type="PROSITE" id="PS51215">
    <property type="entry name" value="AWS"/>
    <property type="match status" value="1"/>
</dbReference>
<name>A0A6A6TL35_9PLEO</name>
<dbReference type="SUPFAM" id="SSF82199">
    <property type="entry name" value="SET domain"/>
    <property type="match status" value="1"/>
</dbReference>
<dbReference type="Pfam" id="PF08711">
    <property type="entry name" value="Med26"/>
    <property type="match status" value="1"/>
</dbReference>
<keyword evidence="11" id="KW-0805">Transcription regulation</keyword>
<keyword evidence="10" id="KW-0949">S-adenosyl-L-methionine</keyword>
<evidence type="ECO:0000256" key="13">
    <source>
        <dbReference type="ARBA" id="ARBA00023242"/>
    </source>
</evidence>
<dbReference type="SMART" id="SM00570">
    <property type="entry name" value="AWS"/>
    <property type="match status" value="1"/>
</dbReference>
<dbReference type="PROSITE" id="PS50020">
    <property type="entry name" value="WW_DOMAIN_2"/>
    <property type="match status" value="1"/>
</dbReference>
<dbReference type="InterPro" id="IPR001214">
    <property type="entry name" value="SET_dom"/>
</dbReference>
<dbReference type="InterPro" id="IPR025788">
    <property type="entry name" value="Set2_fungi"/>
</dbReference>
<protein>
    <recommendedName>
        <fullName evidence="5">Histone-lysine N-methyltransferase, H3 lysine-36 specific</fullName>
        <ecNumber evidence="4">2.1.1.359</ecNumber>
    </recommendedName>
    <alternativeName>
        <fullName evidence="14">SET domain-containing protein 2</fullName>
    </alternativeName>
</protein>
<keyword evidence="13" id="KW-0539">Nucleus</keyword>
<dbReference type="Gene3D" id="2.170.270.10">
    <property type="entry name" value="SET domain"/>
    <property type="match status" value="1"/>
</dbReference>
<keyword evidence="8" id="KW-0489">Methyltransferase</keyword>
<dbReference type="OrthoDB" id="422362at2759"/>
<evidence type="ECO:0000256" key="16">
    <source>
        <dbReference type="SAM" id="MobiDB-lite"/>
    </source>
</evidence>
<dbReference type="SUPFAM" id="SSF47676">
    <property type="entry name" value="Conserved domain common to transcription factors TFIIS, elongin A, CRSP70"/>
    <property type="match status" value="1"/>
</dbReference>
<feature type="region of interest" description="Disordered" evidence="16">
    <location>
        <begin position="619"/>
        <end position="702"/>
    </location>
</feature>
<dbReference type="InterPro" id="IPR046341">
    <property type="entry name" value="SET_dom_sf"/>
</dbReference>
<proteinExistence type="predicted"/>
<evidence type="ECO:0000256" key="1">
    <source>
        <dbReference type="ARBA" id="ARBA00003901"/>
    </source>
</evidence>
<organism evidence="21 22">
    <name type="scientific">Lophiostoma macrostomum CBS 122681</name>
    <dbReference type="NCBI Taxonomy" id="1314788"/>
    <lineage>
        <taxon>Eukaryota</taxon>
        <taxon>Fungi</taxon>
        <taxon>Dikarya</taxon>
        <taxon>Ascomycota</taxon>
        <taxon>Pezizomycotina</taxon>
        <taxon>Dothideomycetes</taxon>
        <taxon>Pleosporomycetidae</taxon>
        <taxon>Pleosporales</taxon>
        <taxon>Lophiostomataceae</taxon>
        <taxon>Lophiostoma</taxon>
    </lineage>
</organism>
<dbReference type="PANTHER" id="PTHR22884">
    <property type="entry name" value="SET DOMAIN PROTEINS"/>
    <property type="match status" value="1"/>
</dbReference>
<dbReference type="PROSITE" id="PS50280">
    <property type="entry name" value="SET"/>
    <property type="match status" value="1"/>
</dbReference>
<dbReference type="GO" id="GO:0140955">
    <property type="term" value="F:histone H3K36 trimethyltransferase activity"/>
    <property type="evidence" value="ECO:0007669"/>
    <property type="project" value="UniProtKB-EC"/>
</dbReference>
<keyword evidence="9" id="KW-0808">Transferase</keyword>
<dbReference type="InterPro" id="IPR006560">
    <property type="entry name" value="AWS_dom"/>
</dbReference>
<dbReference type="Pfam" id="PF17907">
    <property type="entry name" value="AWS"/>
    <property type="match status" value="1"/>
</dbReference>
<evidence type="ECO:0000256" key="5">
    <source>
        <dbReference type="ARBA" id="ARBA00018028"/>
    </source>
</evidence>
<dbReference type="SMART" id="SM00317">
    <property type="entry name" value="SET"/>
    <property type="match status" value="1"/>
</dbReference>
<feature type="domain" description="Post-SET" evidence="19">
    <location>
        <begin position="330"/>
        <end position="346"/>
    </location>
</feature>
<evidence type="ECO:0000256" key="12">
    <source>
        <dbReference type="ARBA" id="ARBA00023163"/>
    </source>
</evidence>
<dbReference type="InterPro" id="IPR013257">
    <property type="entry name" value="SRI"/>
</dbReference>
<evidence type="ECO:0000256" key="14">
    <source>
        <dbReference type="ARBA" id="ARBA00030091"/>
    </source>
</evidence>
<evidence type="ECO:0000256" key="10">
    <source>
        <dbReference type="ARBA" id="ARBA00022691"/>
    </source>
</evidence>
<dbReference type="GO" id="GO:0032259">
    <property type="term" value="P:methylation"/>
    <property type="evidence" value="ECO:0007669"/>
    <property type="project" value="UniProtKB-KW"/>
</dbReference>
<sequence>MSDSESDRNTLQLGPELQDMKLEEAPPPVGEGGERPPRVKVEEADRVPTPLAIPPKVNSRSTSRSPVKQLLSQTPSPGTSEQEEVLGGDITLKMEPGKAPKLSRTASHKVVSRPPPLYLDLPDVTEEAKSMFAVLPECTYANKSLGTTEHALECDCSEEWDSIARANHACGEDSDCINRATKMECIGDCGCGNKCQNQRFQRKQYADVAVIKTEKKGFGLRANRTLKSGDFIFEYIGEVIDERTFRRRMVQYDEEGIKHFYFMSLTKGEFVDATKKGNFGRFCNHSCNPNCFVDKWVVGDKLRMGIFAERKIKAGEELVFNYNVDRYGADPQPCYCGEPNCTGFIGGRTQTDNATKLSHATIEALGIDDGDSWDTAVAKKPRKKKTSEDDEEYVNDIQPKSLEETGVNKVMAALRQCTEKWVAVKLLSRIQRSDDERVGHRVIRVHGYEILKSTITAWVDDANVVLQALDILHKLPRITRNKIQDSKIEETIEKLKSFEDDRVQAEAAKLLEAWSKLEVAYRIPRMKRDPNASTPARETHFDRREKGRERSRSRSKSPSITAPKGPSAVPSGPRGFAPRNPAFFNGARPPHRPRPTFNPLPAGWFSATSDNGATYYYNTSGSTQWTRPTLPANQPPPPPPKAKTNEQKLQDIISSITQNATPTHPTSASATPQPSDEAKGERKSRSEKWKSLPKEKQEKLYEATLHPHVMSVVGHYRKKLDKEDLKRLSKEVAKKLVRGDYKHNKVRDPTAKLDSKHERTVKKFVKDFMDKAVQKKATKEKEKAAKAEVKSKQKADGKAVSGTETPETPKVKSEKVDSDDDMVGLSDEEDVQYLAASPDDLASDLKRKREEEGDIGSPKKSRTEMPLAPPPPPPPPPIEDMPDDVEDTSSTPIDDSFDSGIISSTAMNGEASLMIKSKVTEELVTNRVKQNEDVAIANGIASPMQLATPPTTNNGSCEHDSDTKDDRSEPGMNGERQTTMNLVNGS</sequence>
<dbReference type="InterPro" id="IPR050777">
    <property type="entry name" value="SET2_Histone-Lys_MeTrsfase"/>
</dbReference>
<evidence type="ECO:0000256" key="11">
    <source>
        <dbReference type="ARBA" id="ARBA00023015"/>
    </source>
</evidence>
<feature type="domain" description="AWS" evidence="20">
    <location>
        <begin position="149"/>
        <end position="204"/>
    </location>
</feature>
<feature type="compositionally biased region" description="Low complexity" evidence="16">
    <location>
        <begin position="660"/>
        <end position="675"/>
    </location>
</feature>
<dbReference type="SUPFAM" id="SSF51045">
    <property type="entry name" value="WW domain"/>
    <property type="match status" value="1"/>
</dbReference>
<feature type="compositionally biased region" description="Polar residues" evidence="16">
    <location>
        <begin position="975"/>
        <end position="986"/>
    </location>
</feature>
<dbReference type="Pfam" id="PF00397">
    <property type="entry name" value="WW"/>
    <property type="match status" value="1"/>
</dbReference>
<evidence type="ECO:0000256" key="8">
    <source>
        <dbReference type="ARBA" id="ARBA00022603"/>
    </source>
</evidence>
<feature type="compositionally biased region" description="Basic and acidic residues" evidence="16">
    <location>
        <begin position="676"/>
        <end position="701"/>
    </location>
</feature>
<dbReference type="CDD" id="cd00201">
    <property type="entry name" value="WW"/>
    <property type="match status" value="1"/>
</dbReference>
<dbReference type="Gene3D" id="2.20.70.10">
    <property type="match status" value="1"/>
</dbReference>
<dbReference type="EMBL" id="MU004297">
    <property type="protein sequence ID" value="KAF2660755.1"/>
    <property type="molecule type" value="Genomic_DNA"/>
</dbReference>
<feature type="region of interest" description="Disordered" evidence="16">
    <location>
        <begin position="1"/>
        <end position="88"/>
    </location>
</feature>
<feature type="compositionally biased region" description="Acidic residues" evidence="16">
    <location>
        <begin position="817"/>
        <end position="831"/>
    </location>
</feature>
<evidence type="ECO:0000256" key="2">
    <source>
        <dbReference type="ARBA" id="ARBA00004123"/>
    </source>
</evidence>
<dbReference type="SMART" id="SM00456">
    <property type="entry name" value="WW"/>
    <property type="match status" value="1"/>
</dbReference>
<evidence type="ECO:0000313" key="22">
    <source>
        <dbReference type="Proteomes" id="UP000799324"/>
    </source>
</evidence>
<dbReference type="Pfam" id="PF08236">
    <property type="entry name" value="SRI"/>
    <property type="match status" value="1"/>
</dbReference>
<feature type="domain" description="SET" evidence="18">
    <location>
        <begin position="206"/>
        <end position="323"/>
    </location>
</feature>
<evidence type="ECO:0000256" key="7">
    <source>
        <dbReference type="ARBA" id="ARBA00022491"/>
    </source>
</evidence>
<evidence type="ECO:0000313" key="21">
    <source>
        <dbReference type="EMBL" id="KAF2660755.1"/>
    </source>
</evidence>